<evidence type="ECO:0008006" key="3">
    <source>
        <dbReference type="Google" id="ProtNLM"/>
    </source>
</evidence>
<dbReference type="Proteomes" id="UP000626982">
    <property type="component" value="Unassembled WGS sequence"/>
</dbReference>
<proteinExistence type="predicted"/>
<organism evidence="1 2">
    <name type="scientific">Agrococcus terreus</name>
    <dbReference type="NCBI Taxonomy" id="574649"/>
    <lineage>
        <taxon>Bacteria</taxon>
        <taxon>Bacillati</taxon>
        <taxon>Actinomycetota</taxon>
        <taxon>Actinomycetes</taxon>
        <taxon>Micrococcales</taxon>
        <taxon>Microbacteriaceae</taxon>
        <taxon>Agrococcus</taxon>
    </lineage>
</organism>
<sequence>MSTSDLVWHYTKHDVVEKIITNHELWAADFAGLNDATELKLGNKRVRQAFKKLKREWDYHDDTAPEIDFDELKESLEGAGGDLFHGSAFVTCFSPEPDDTEQWQKYALADGFAVAIPRGVYLPVIGTHSGGLSRAPYIEEFPFRWLDLAYDKSTQRDLATRAIWHIKEGQVEGARIDSRHDVGDNFGSIFRDQGSSSYVDAVASIKHKDFRREREVRYAVTRPENPTAIHPNPSGGHTHVRITGAAVNPFSTDWDAHDPEYYQGAPSNLPIVSIRVGPRNDFPTEDARLRGLLDANGYSSVTILKSTSPLR</sequence>
<accession>A0ABQ2KKS9</accession>
<dbReference type="RefSeq" id="WP_188717915.1">
    <property type="nucleotide sequence ID" value="NZ_BAABBD010000005.1"/>
</dbReference>
<name>A0ABQ2KKS9_9MICO</name>
<evidence type="ECO:0000313" key="1">
    <source>
        <dbReference type="EMBL" id="GGN85797.1"/>
    </source>
</evidence>
<gene>
    <name evidence="1" type="ORF">GCM10010968_18990</name>
</gene>
<evidence type="ECO:0000313" key="2">
    <source>
        <dbReference type="Proteomes" id="UP000626982"/>
    </source>
</evidence>
<protein>
    <recommendedName>
        <fullName evidence="3">DUF2971 domain-containing protein</fullName>
    </recommendedName>
</protein>
<comment type="caution">
    <text evidence="1">The sequence shown here is derived from an EMBL/GenBank/DDBJ whole genome shotgun (WGS) entry which is preliminary data.</text>
</comment>
<keyword evidence="2" id="KW-1185">Reference proteome</keyword>
<reference evidence="2" key="1">
    <citation type="journal article" date="2019" name="Int. J. Syst. Evol. Microbiol.">
        <title>The Global Catalogue of Microorganisms (GCM) 10K type strain sequencing project: providing services to taxonomists for standard genome sequencing and annotation.</title>
        <authorList>
            <consortium name="The Broad Institute Genomics Platform"/>
            <consortium name="The Broad Institute Genome Sequencing Center for Infectious Disease"/>
            <person name="Wu L."/>
            <person name="Ma J."/>
        </authorList>
    </citation>
    <scope>NUCLEOTIDE SEQUENCE [LARGE SCALE GENOMIC DNA]</scope>
    <source>
        <strain evidence="2">CGMCC 1.6960</strain>
    </source>
</reference>
<dbReference type="EMBL" id="BMLM01000001">
    <property type="protein sequence ID" value="GGN85797.1"/>
    <property type="molecule type" value="Genomic_DNA"/>
</dbReference>